<dbReference type="GO" id="GO:0006229">
    <property type="term" value="P:dUTP biosynthetic process"/>
    <property type="evidence" value="ECO:0007669"/>
    <property type="project" value="InterPro"/>
</dbReference>
<dbReference type="AlphaFoldDB" id="A0A5C6FTQ4"/>
<keyword evidence="6" id="KW-1185">Reference proteome</keyword>
<dbReference type="EC" id="3.5.4.13" evidence="4"/>
<accession>A0A5C6FTQ4</accession>
<evidence type="ECO:0000256" key="1">
    <source>
        <dbReference type="ARBA" id="ARBA00022801"/>
    </source>
</evidence>
<sequence length="191" mass="21775">MLLSSEEILRRQNHDLTISPFNPSRLNPNSYDLSLHNELLIYEEIVLDAAAPNRYRRIEIPAEGLILQPNFLYLGRTVEYTETHRLVPMVRGRASLSRLGLFVCPGGSLGHCGYCGTWTLELHCVQPVKIYPGMQVCQILYAELAGHCEDYSSDKHQNSHDIQPSHLYRELGFDDSDVQMELNFDSIVADR</sequence>
<proteinExistence type="predicted"/>
<accession>A0A5C5Y1J5</accession>
<organism evidence="4 5">
    <name type="scientific">Crateriforma conspicua</name>
    <dbReference type="NCBI Taxonomy" id="2527996"/>
    <lineage>
        <taxon>Bacteria</taxon>
        <taxon>Pseudomonadati</taxon>
        <taxon>Planctomycetota</taxon>
        <taxon>Planctomycetia</taxon>
        <taxon>Planctomycetales</taxon>
        <taxon>Planctomycetaceae</taxon>
        <taxon>Crateriforma</taxon>
    </lineage>
</organism>
<dbReference type="Proteomes" id="UP000316476">
    <property type="component" value="Unassembled WGS sequence"/>
</dbReference>
<gene>
    <name evidence="4" type="primary">dcd</name>
    <name evidence="3" type="synonym">dcd_2</name>
    <name evidence="3" type="ORF">Pan14r_19150</name>
    <name evidence="4" type="ORF">V7x_19530</name>
</gene>
<keyword evidence="1 4" id="KW-0378">Hydrolase</keyword>
<dbReference type="PANTHER" id="PTHR42680">
    <property type="entry name" value="DCTP DEAMINASE"/>
    <property type="match status" value="1"/>
</dbReference>
<dbReference type="InterPro" id="IPR011962">
    <property type="entry name" value="dCTP_deaminase"/>
</dbReference>
<dbReference type="Proteomes" id="UP000317238">
    <property type="component" value="Unassembled WGS sequence"/>
</dbReference>
<dbReference type="Pfam" id="PF22769">
    <property type="entry name" value="DCD"/>
    <property type="match status" value="1"/>
</dbReference>
<dbReference type="GO" id="GO:0015949">
    <property type="term" value="P:nucleobase-containing small molecule interconversion"/>
    <property type="evidence" value="ECO:0007669"/>
    <property type="project" value="TreeGrafter"/>
</dbReference>
<dbReference type="EMBL" id="SJPZ01000001">
    <property type="protein sequence ID" value="TWU66387.1"/>
    <property type="molecule type" value="Genomic_DNA"/>
</dbReference>
<dbReference type="OrthoDB" id="9780202at2"/>
<dbReference type="CDD" id="cd07557">
    <property type="entry name" value="trimeric_dUTPase"/>
    <property type="match status" value="1"/>
</dbReference>
<dbReference type="RefSeq" id="WP_145299699.1">
    <property type="nucleotide sequence ID" value="NZ_CP036319.1"/>
</dbReference>
<evidence type="ECO:0000313" key="3">
    <source>
        <dbReference type="EMBL" id="TWT69626.1"/>
    </source>
</evidence>
<evidence type="ECO:0000313" key="5">
    <source>
        <dbReference type="Proteomes" id="UP000316476"/>
    </source>
</evidence>
<reference evidence="5 6" key="1">
    <citation type="submission" date="2019-02" db="EMBL/GenBank/DDBJ databases">
        <title>Deep-cultivation of Planctomycetes and their phenomic and genomic characterization uncovers novel biology.</title>
        <authorList>
            <person name="Wiegand S."/>
            <person name="Jogler M."/>
            <person name="Boedeker C."/>
            <person name="Pinto D."/>
            <person name="Vollmers J."/>
            <person name="Rivas-Marin E."/>
            <person name="Kohn T."/>
            <person name="Peeters S.H."/>
            <person name="Heuer A."/>
            <person name="Rast P."/>
            <person name="Oberbeckmann S."/>
            <person name="Bunk B."/>
            <person name="Jeske O."/>
            <person name="Meyerdierks A."/>
            <person name="Storesund J.E."/>
            <person name="Kallscheuer N."/>
            <person name="Luecker S."/>
            <person name="Lage O.M."/>
            <person name="Pohl T."/>
            <person name="Merkel B.J."/>
            <person name="Hornburger P."/>
            <person name="Mueller R.-W."/>
            <person name="Bruemmer F."/>
            <person name="Labrenz M."/>
            <person name="Spormann A.M."/>
            <person name="Op Den Camp H."/>
            <person name="Overmann J."/>
            <person name="Amann R."/>
            <person name="Jetten M.S.M."/>
            <person name="Mascher T."/>
            <person name="Medema M.H."/>
            <person name="Devos D.P."/>
            <person name="Kaster A.-K."/>
            <person name="Ovreas L."/>
            <person name="Rohde M."/>
            <person name="Galperin M.Y."/>
            <person name="Jogler C."/>
        </authorList>
    </citation>
    <scope>NUCLEOTIDE SEQUENCE [LARGE SCALE GENOMIC DNA]</scope>
    <source>
        <strain evidence="3 6">Pan14r</strain>
        <strain evidence="4 5">V7</strain>
    </source>
</reference>
<name>A0A5C6FTQ4_9PLAN</name>
<evidence type="ECO:0000313" key="4">
    <source>
        <dbReference type="EMBL" id="TWU66387.1"/>
    </source>
</evidence>
<dbReference type="Gene3D" id="2.70.40.10">
    <property type="match status" value="1"/>
</dbReference>
<evidence type="ECO:0000313" key="6">
    <source>
        <dbReference type="Proteomes" id="UP000317238"/>
    </source>
</evidence>
<dbReference type="PANTHER" id="PTHR42680:SF3">
    <property type="entry name" value="DCTP DEAMINASE"/>
    <property type="match status" value="1"/>
</dbReference>
<dbReference type="GO" id="GO:0008829">
    <property type="term" value="F:dCTP deaminase activity"/>
    <property type="evidence" value="ECO:0007669"/>
    <property type="project" value="UniProtKB-EC"/>
</dbReference>
<dbReference type="InterPro" id="IPR036157">
    <property type="entry name" value="dUTPase-like_sf"/>
</dbReference>
<comment type="caution">
    <text evidence="4">The sequence shown here is derived from an EMBL/GenBank/DDBJ whole genome shotgun (WGS) entry which is preliminary data.</text>
</comment>
<evidence type="ECO:0000256" key="2">
    <source>
        <dbReference type="ARBA" id="ARBA00023080"/>
    </source>
</evidence>
<dbReference type="SUPFAM" id="SSF51283">
    <property type="entry name" value="dUTPase-like"/>
    <property type="match status" value="1"/>
</dbReference>
<dbReference type="EMBL" id="SJPL01000001">
    <property type="protein sequence ID" value="TWT69626.1"/>
    <property type="molecule type" value="Genomic_DNA"/>
</dbReference>
<dbReference type="InterPro" id="IPR033704">
    <property type="entry name" value="dUTPase_trimeric"/>
</dbReference>
<keyword evidence="2" id="KW-0546">Nucleotide metabolism</keyword>
<protein>
    <submittedName>
        <fullName evidence="4">Deoxycytidine triphosphate deaminase</fullName>
        <ecNumber evidence="4">3.5.4.13</ecNumber>
    </submittedName>
</protein>